<dbReference type="OrthoDB" id="9768561at2"/>
<feature type="domain" description="Calx-beta" evidence="4">
    <location>
        <begin position="58"/>
        <end position="158"/>
    </location>
</feature>
<protein>
    <submittedName>
        <fullName evidence="5">Na-Ca exchanger/integrin-beta4</fullName>
    </submittedName>
</protein>
<dbReference type="Pfam" id="PF03160">
    <property type="entry name" value="Calx-beta"/>
    <property type="match status" value="1"/>
</dbReference>
<proteinExistence type="predicted"/>
<name>K9XQJ4_STAC7</name>
<gene>
    <name evidence="5" type="ordered locus">Sta7437_0732</name>
</gene>
<evidence type="ECO:0000256" key="1">
    <source>
        <dbReference type="ARBA" id="ARBA00022729"/>
    </source>
</evidence>
<accession>K9XQJ4</accession>
<dbReference type="GO" id="GO:0007154">
    <property type="term" value="P:cell communication"/>
    <property type="evidence" value="ECO:0007669"/>
    <property type="project" value="InterPro"/>
</dbReference>
<dbReference type="KEGG" id="scs:Sta7437_0732"/>
<dbReference type="SMART" id="SM00237">
    <property type="entry name" value="Calx_beta"/>
    <property type="match status" value="1"/>
</dbReference>
<evidence type="ECO:0000313" key="5">
    <source>
        <dbReference type="EMBL" id="AFZ34326.1"/>
    </source>
</evidence>
<dbReference type="InterPro" id="IPR038081">
    <property type="entry name" value="CalX-like_sf"/>
</dbReference>
<evidence type="ECO:0000256" key="2">
    <source>
        <dbReference type="ARBA" id="ARBA00022737"/>
    </source>
</evidence>
<dbReference type="Gene3D" id="2.60.40.2030">
    <property type="match status" value="1"/>
</dbReference>
<dbReference type="AlphaFoldDB" id="K9XQJ4"/>
<dbReference type="InterPro" id="IPR003644">
    <property type="entry name" value="Calx_beta"/>
</dbReference>
<dbReference type="EMBL" id="CP003653">
    <property type="protein sequence ID" value="AFZ34326.1"/>
    <property type="molecule type" value="Genomic_DNA"/>
</dbReference>
<dbReference type="HOGENOM" id="CLU_1502567_0_0_3"/>
<keyword evidence="1" id="KW-0732">Signal</keyword>
<evidence type="ECO:0000313" key="6">
    <source>
        <dbReference type="Proteomes" id="UP000010473"/>
    </source>
</evidence>
<dbReference type="RefSeq" id="WP_015191999.1">
    <property type="nucleotide sequence ID" value="NC_019748.1"/>
</dbReference>
<organism evidence="5 6">
    <name type="scientific">Stanieria cyanosphaera (strain ATCC 29371 / PCC 7437)</name>
    <dbReference type="NCBI Taxonomy" id="111780"/>
    <lineage>
        <taxon>Bacteria</taxon>
        <taxon>Bacillati</taxon>
        <taxon>Cyanobacteriota</taxon>
        <taxon>Cyanophyceae</taxon>
        <taxon>Pleurocapsales</taxon>
        <taxon>Dermocarpellaceae</taxon>
        <taxon>Stanieria</taxon>
    </lineage>
</organism>
<keyword evidence="6" id="KW-1185">Reference proteome</keyword>
<dbReference type="Proteomes" id="UP000010473">
    <property type="component" value="Chromosome"/>
</dbReference>
<dbReference type="eggNOG" id="COG3204">
    <property type="taxonomic scope" value="Bacteria"/>
</dbReference>
<keyword evidence="2" id="KW-0677">Repeat</keyword>
<sequence>MGIINPEKPSNLISISNLYRFILDESKNLEINSTLDTADYFLSINRREDNLNTNYNLSFISTADPISTVSVTAQDSEAKEEGTNAGKFRITRDGDTSEAQTVNYVIATGGGQAVNGVDYEKLSGSITIPAEHFYVDLFVTPIDDSVVERTEKVTITLKEVDGDIGTGTTQTATVTIEDN</sequence>
<keyword evidence="3" id="KW-0106">Calcium</keyword>
<reference evidence="6" key="1">
    <citation type="journal article" date="2013" name="Proc. Natl. Acad. Sci. U.S.A.">
        <title>Improving the coverage of the cyanobacterial phylum using diversity-driven genome sequencing.</title>
        <authorList>
            <person name="Shih P.M."/>
            <person name="Wu D."/>
            <person name="Latifi A."/>
            <person name="Axen S.D."/>
            <person name="Fewer D.P."/>
            <person name="Talla E."/>
            <person name="Calteau A."/>
            <person name="Cai F."/>
            <person name="Tandeau de Marsac N."/>
            <person name="Rippka R."/>
            <person name="Herdman M."/>
            <person name="Sivonen K."/>
            <person name="Coursin T."/>
            <person name="Laurent T."/>
            <person name="Goodwin L."/>
            <person name="Nolan M."/>
            <person name="Davenport K.W."/>
            <person name="Han C.S."/>
            <person name="Rubin E.M."/>
            <person name="Eisen J.A."/>
            <person name="Woyke T."/>
            <person name="Gugger M."/>
            <person name="Kerfeld C.A."/>
        </authorList>
    </citation>
    <scope>NUCLEOTIDE SEQUENCE [LARGE SCALE GENOMIC DNA]</scope>
    <source>
        <strain evidence="6">ATCC 29371 / PCC 7437</strain>
    </source>
</reference>
<dbReference type="SUPFAM" id="SSF141072">
    <property type="entry name" value="CalX-like"/>
    <property type="match status" value="1"/>
</dbReference>
<evidence type="ECO:0000259" key="4">
    <source>
        <dbReference type="SMART" id="SM00237"/>
    </source>
</evidence>
<evidence type="ECO:0000256" key="3">
    <source>
        <dbReference type="ARBA" id="ARBA00022837"/>
    </source>
</evidence>
<dbReference type="STRING" id="111780.Sta7437_0732"/>
<dbReference type="GO" id="GO:0016020">
    <property type="term" value="C:membrane"/>
    <property type="evidence" value="ECO:0007669"/>
    <property type="project" value="InterPro"/>
</dbReference>